<sequence>MTLITKLTLKNFKQYRGEHTISFSPGMNLIQGENDAGKSTIFHAISYVLFNQTPTYGTSTSVLVSRGERSMRVSLEFLDLRTGTLYRVTRGREAEERGRSFFILEKNIGNGWALVAASDRGSKESDLRRMVANHLGFDKRVFFNVIYAPQKEFVKLVRGGVEVKRDLDTILGISIAQTVADLLSEAGRQLEAKLVEEESLRKILSDRLSAKEKLLSDLRRLSTDLIARKREREQLMGELNRMESLSQTFNTLLNKVLTIEDLLIKRQNSVTLKERSLSQLNQVLQGYKSIADVNQAFQNVKSALNSLLNELNQLEAVINNLKEEQSRIEADCGYLSKTIEDRKEVADKGFCPKCGQLVDPIILKKELEKLLKTLQQKKAELQQRKNELLQAESKRQELQLKRVSLEKELARLEAILRQAQLIDNELKKLENTLAELENVLEIEAKQVCLLIPQVTLTSLLDQHIALSLRNIRQLSIDQLRALRYSIEGKVKERQAATRTRLSSLEREISEKATYVKKWATDLKKILKEINEYSEKIKKLEEIKERIKAYALGEDACTNLQELLRNTMLRILASKTYYWYTVISPDRNYTAVSFDPESYELLVQPAGSNEFYPVKAYTGGGVETIFALSLRLALAEISGVHGLLMFDEPTDAASERTRDHIMEALYKASHRFRQILLITHHGAGRELAGSIYQVRYDASRRSSIVEMVSRSS</sequence>
<proteinExistence type="predicted"/>
<feature type="coiled-coil region" evidence="2">
    <location>
        <begin position="364"/>
        <end position="446"/>
    </location>
</feature>
<dbReference type="Pfam" id="PF02463">
    <property type="entry name" value="SMC_N"/>
    <property type="match status" value="1"/>
</dbReference>
<dbReference type="EMBL" id="QMQV01000025">
    <property type="protein sequence ID" value="RLE49718.1"/>
    <property type="molecule type" value="Genomic_DNA"/>
</dbReference>
<evidence type="ECO:0000313" key="4">
    <source>
        <dbReference type="EMBL" id="RLE49718.1"/>
    </source>
</evidence>
<evidence type="ECO:0000256" key="1">
    <source>
        <dbReference type="ARBA" id="ARBA00023054"/>
    </source>
</evidence>
<dbReference type="InterPro" id="IPR027417">
    <property type="entry name" value="P-loop_NTPase"/>
</dbReference>
<reference evidence="4 5" key="1">
    <citation type="submission" date="2018-06" db="EMBL/GenBank/DDBJ databases">
        <title>Extensive metabolic versatility and redundancy in microbially diverse, dynamic hydrothermal sediments.</title>
        <authorList>
            <person name="Dombrowski N."/>
            <person name="Teske A."/>
            <person name="Baker B.J."/>
        </authorList>
    </citation>
    <scope>NUCLEOTIDE SEQUENCE [LARGE SCALE GENOMIC DNA]</scope>
    <source>
        <strain evidence="4">B66_G16</strain>
    </source>
</reference>
<comment type="caution">
    <text evidence="4">The sequence shown here is derived from an EMBL/GenBank/DDBJ whole genome shotgun (WGS) entry which is preliminary data.</text>
</comment>
<feature type="coiled-coil region" evidence="2">
    <location>
        <begin position="515"/>
        <end position="549"/>
    </location>
</feature>
<evidence type="ECO:0000259" key="3">
    <source>
        <dbReference type="Pfam" id="PF02463"/>
    </source>
</evidence>
<dbReference type="PANTHER" id="PTHR32114:SF2">
    <property type="entry name" value="ABC TRANSPORTER ABCH.3"/>
    <property type="match status" value="1"/>
</dbReference>
<dbReference type="PANTHER" id="PTHR32114">
    <property type="entry name" value="ABC TRANSPORTER ABCH.3"/>
    <property type="match status" value="1"/>
</dbReference>
<dbReference type="SUPFAM" id="SSF52540">
    <property type="entry name" value="P-loop containing nucleoside triphosphate hydrolases"/>
    <property type="match status" value="1"/>
</dbReference>
<gene>
    <name evidence="4" type="ORF">DRJ31_03975</name>
</gene>
<organism evidence="4 5">
    <name type="scientific">Thermoproteota archaeon</name>
    <dbReference type="NCBI Taxonomy" id="2056631"/>
    <lineage>
        <taxon>Archaea</taxon>
        <taxon>Thermoproteota</taxon>
    </lineage>
</organism>
<evidence type="ECO:0000313" key="5">
    <source>
        <dbReference type="Proteomes" id="UP000278475"/>
    </source>
</evidence>
<name>A0A497ESZ5_9CREN</name>
<feature type="coiled-coil region" evidence="2">
    <location>
        <begin position="290"/>
        <end position="331"/>
    </location>
</feature>
<protein>
    <recommendedName>
        <fullName evidence="3">RecF/RecN/SMC N-terminal domain-containing protein</fullName>
    </recommendedName>
</protein>
<dbReference type="Gene3D" id="1.10.287.510">
    <property type="entry name" value="Helix hairpin bin"/>
    <property type="match status" value="1"/>
</dbReference>
<dbReference type="Gene3D" id="3.40.50.300">
    <property type="entry name" value="P-loop containing nucleotide triphosphate hydrolases"/>
    <property type="match status" value="2"/>
</dbReference>
<evidence type="ECO:0000256" key="2">
    <source>
        <dbReference type="SAM" id="Coils"/>
    </source>
</evidence>
<accession>A0A497ESZ5</accession>
<dbReference type="Proteomes" id="UP000278475">
    <property type="component" value="Unassembled WGS sequence"/>
</dbReference>
<feature type="domain" description="RecF/RecN/SMC N-terminal" evidence="3">
    <location>
        <begin position="4"/>
        <end position="695"/>
    </location>
</feature>
<keyword evidence="1 2" id="KW-0175">Coiled coil</keyword>
<dbReference type="AlphaFoldDB" id="A0A497ESZ5"/>
<dbReference type="InterPro" id="IPR003395">
    <property type="entry name" value="RecF/RecN/SMC_N"/>
</dbReference>